<dbReference type="PANTHER" id="PTHR46707">
    <property type="entry name" value="PROTEIN CBG07468"/>
    <property type="match status" value="1"/>
</dbReference>
<accession>A0AAN5CFR6</accession>
<gene>
    <name evidence="3" type="ORF">PMAYCL1PPCAC_10626</name>
</gene>
<feature type="signal peptide" evidence="1">
    <location>
        <begin position="1"/>
        <end position="18"/>
    </location>
</feature>
<feature type="non-terminal residue" evidence="3">
    <location>
        <position position="81"/>
    </location>
</feature>
<dbReference type="Proteomes" id="UP001328107">
    <property type="component" value="Unassembled WGS sequence"/>
</dbReference>
<dbReference type="PANTHER" id="PTHR46707:SF1">
    <property type="entry name" value="COEXPRESSED WITH POLYCYSTINS-RELATED"/>
    <property type="match status" value="1"/>
</dbReference>
<dbReference type="Gene3D" id="1.10.10.1940">
    <property type="match status" value="1"/>
</dbReference>
<dbReference type="AlphaFoldDB" id="A0AAN5CFR6"/>
<dbReference type="Pfam" id="PF01549">
    <property type="entry name" value="ShK"/>
    <property type="match status" value="1"/>
</dbReference>
<comment type="caution">
    <text evidence="3">The sequence shown here is derived from an EMBL/GenBank/DDBJ whole genome shotgun (WGS) entry which is preliminary data.</text>
</comment>
<evidence type="ECO:0000259" key="2">
    <source>
        <dbReference type="Pfam" id="PF01549"/>
    </source>
</evidence>
<sequence length="81" mass="8652">MMSFFFLLASVVIAVVNGQCGPADNARCSTWVQGGFCSSNFYTDDYKKATCGSVCNLCPTTVDLACVDTTDNANCASWKTN</sequence>
<feature type="chain" id="PRO_5042953738" description="ShKT domain-containing protein" evidence="1">
    <location>
        <begin position="19"/>
        <end position="81"/>
    </location>
</feature>
<evidence type="ECO:0000313" key="3">
    <source>
        <dbReference type="EMBL" id="GMR40431.1"/>
    </source>
</evidence>
<keyword evidence="4" id="KW-1185">Reference proteome</keyword>
<reference evidence="4" key="1">
    <citation type="submission" date="2022-10" db="EMBL/GenBank/DDBJ databases">
        <title>Genome assembly of Pristionchus species.</title>
        <authorList>
            <person name="Yoshida K."/>
            <person name="Sommer R.J."/>
        </authorList>
    </citation>
    <scope>NUCLEOTIDE SEQUENCE [LARGE SCALE GENOMIC DNA]</scope>
    <source>
        <strain evidence="4">RS5460</strain>
    </source>
</reference>
<name>A0AAN5CFR6_9BILA</name>
<organism evidence="3 4">
    <name type="scientific">Pristionchus mayeri</name>
    <dbReference type="NCBI Taxonomy" id="1317129"/>
    <lineage>
        <taxon>Eukaryota</taxon>
        <taxon>Metazoa</taxon>
        <taxon>Ecdysozoa</taxon>
        <taxon>Nematoda</taxon>
        <taxon>Chromadorea</taxon>
        <taxon>Rhabditida</taxon>
        <taxon>Rhabditina</taxon>
        <taxon>Diplogasteromorpha</taxon>
        <taxon>Diplogasteroidea</taxon>
        <taxon>Neodiplogasteridae</taxon>
        <taxon>Pristionchus</taxon>
    </lineage>
</organism>
<dbReference type="EMBL" id="BTRK01000003">
    <property type="protein sequence ID" value="GMR40431.1"/>
    <property type="molecule type" value="Genomic_DNA"/>
</dbReference>
<evidence type="ECO:0000313" key="4">
    <source>
        <dbReference type="Proteomes" id="UP001328107"/>
    </source>
</evidence>
<keyword evidence="1" id="KW-0732">Signal</keyword>
<dbReference type="InterPro" id="IPR003582">
    <property type="entry name" value="ShKT_dom"/>
</dbReference>
<protein>
    <recommendedName>
        <fullName evidence="2">ShKT domain-containing protein</fullName>
    </recommendedName>
</protein>
<proteinExistence type="predicted"/>
<feature type="domain" description="ShKT" evidence="2">
    <location>
        <begin position="25"/>
        <end position="58"/>
    </location>
</feature>
<evidence type="ECO:0000256" key="1">
    <source>
        <dbReference type="SAM" id="SignalP"/>
    </source>
</evidence>